<dbReference type="InterPro" id="IPR036047">
    <property type="entry name" value="F-box-like_dom_sf"/>
</dbReference>
<dbReference type="Gene3D" id="2.60.120.260">
    <property type="entry name" value="Galactose-binding domain-like"/>
    <property type="match status" value="1"/>
</dbReference>
<dbReference type="PANTHER" id="PTHR12125">
    <property type="entry name" value="F-BOX ONLY PROTEIN 6-LIKE PROTEIN"/>
    <property type="match status" value="1"/>
</dbReference>
<keyword evidence="5" id="KW-1185">Reference proteome</keyword>
<dbReference type="FunFam" id="1.20.1280.50:FF:000002">
    <property type="entry name" value="F-box only protein 44"/>
    <property type="match status" value="1"/>
</dbReference>
<dbReference type="InterPro" id="IPR039752">
    <property type="entry name" value="F-box_only"/>
</dbReference>
<sequence length="247" mass="28403">MESLPEAVLVKILAYIPVVELIVVCRLVCRQWKETVDGPAVWVLKCQQDGFACDSLEKQPEDWQVFYFLNAKKRNLIQNPCGQDGLESWQITENGGDMWKVLELPGDCGREFPNKTASQCFVASYEWCKKYQLVDLLAAGYWEEMLDTVQPDIVIKDWYAARSDCGCVYLLSVQLLSDTENVIQEFLPEEIVINQFSDANWHEISHTFSKYGPGVRYIKFEHGGKDNQFWNGWFGPRITNSTILVEP</sequence>
<dbReference type="RefSeq" id="XP_006004332.1">
    <property type="nucleotide sequence ID" value="XM_006004270.2"/>
</dbReference>
<dbReference type="OMA" id="CLYELCV"/>
<evidence type="ECO:0000259" key="2">
    <source>
        <dbReference type="PROSITE" id="PS50181"/>
    </source>
</evidence>
<dbReference type="GO" id="GO:0036503">
    <property type="term" value="P:ERAD pathway"/>
    <property type="evidence" value="ECO:0007669"/>
    <property type="project" value="TreeGrafter"/>
</dbReference>
<accession>H3AA78</accession>
<dbReference type="GeneID" id="102345690"/>
<dbReference type="Ensembl" id="ENSLACT00000006602.1">
    <property type="protein sequence ID" value="ENSLACP00000006549.1"/>
    <property type="gene ID" value="ENSLACG00000005805.1"/>
</dbReference>
<reference evidence="4" key="2">
    <citation type="submission" date="2025-08" db="UniProtKB">
        <authorList>
            <consortium name="Ensembl"/>
        </authorList>
    </citation>
    <scope>IDENTIFICATION</scope>
</reference>
<dbReference type="SUPFAM" id="SSF49785">
    <property type="entry name" value="Galactose-binding domain-like"/>
    <property type="match status" value="1"/>
</dbReference>
<dbReference type="Pfam" id="PF04300">
    <property type="entry name" value="FBA"/>
    <property type="match status" value="1"/>
</dbReference>
<evidence type="ECO:0000313" key="4">
    <source>
        <dbReference type="Ensembl" id="ENSLACP00000006549.1"/>
    </source>
</evidence>
<dbReference type="InterPro" id="IPR007397">
    <property type="entry name" value="F-box-assoc_dom"/>
</dbReference>
<reference evidence="4" key="3">
    <citation type="submission" date="2025-09" db="UniProtKB">
        <authorList>
            <consortium name="Ensembl"/>
        </authorList>
    </citation>
    <scope>IDENTIFICATION</scope>
</reference>
<keyword evidence="1" id="KW-0833">Ubl conjugation pathway</keyword>
<feature type="domain" description="F-box" evidence="2">
    <location>
        <begin position="1"/>
        <end position="45"/>
    </location>
</feature>
<dbReference type="EMBL" id="AFYH01149480">
    <property type="status" value="NOT_ANNOTATED_CDS"/>
    <property type="molecule type" value="Genomic_DNA"/>
</dbReference>
<organism evidence="4 5">
    <name type="scientific">Latimeria chalumnae</name>
    <name type="common">Coelacanth</name>
    <dbReference type="NCBI Taxonomy" id="7897"/>
    <lineage>
        <taxon>Eukaryota</taxon>
        <taxon>Metazoa</taxon>
        <taxon>Chordata</taxon>
        <taxon>Craniata</taxon>
        <taxon>Vertebrata</taxon>
        <taxon>Euteleostomi</taxon>
        <taxon>Coelacanthiformes</taxon>
        <taxon>Coelacanthidae</taxon>
        <taxon>Latimeria</taxon>
    </lineage>
</organism>
<dbReference type="InterPro" id="IPR001810">
    <property type="entry name" value="F-box_dom"/>
</dbReference>
<dbReference type="InParanoid" id="H3AA78"/>
<dbReference type="Pfam" id="PF12937">
    <property type="entry name" value="F-box-like"/>
    <property type="match status" value="1"/>
</dbReference>
<dbReference type="PROSITE" id="PS51114">
    <property type="entry name" value="FBA"/>
    <property type="match status" value="1"/>
</dbReference>
<evidence type="ECO:0000256" key="1">
    <source>
        <dbReference type="ARBA" id="ARBA00022786"/>
    </source>
</evidence>
<dbReference type="PROSITE" id="PS50181">
    <property type="entry name" value="FBOX"/>
    <property type="match status" value="1"/>
</dbReference>
<dbReference type="KEGG" id="lcm:102345690"/>
<dbReference type="SMART" id="SM00256">
    <property type="entry name" value="FBOX"/>
    <property type="match status" value="1"/>
</dbReference>
<dbReference type="GO" id="GO:0006516">
    <property type="term" value="P:glycoprotein catabolic process"/>
    <property type="evidence" value="ECO:0007669"/>
    <property type="project" value="TreeGrafter"/>
</dbReference>
<dbReference type="PANTHER" id="PTHR12125:SF11">
    <property type="entry name" value="F-BOX ONLY PROTEIN 2"/>
    <property type="match status" value="1"/>
</dbReference>
<dbReference type="OrthoDB" id="1107553at2759"/>
<dbReference type="FunCoup" id="H3AA78">
    <property type="interactions" value="643"/>
</dbReference>
<dbReference type="GO" id="GO:0031146">
    <property type="term" value="P:SCF-dependent proteasomal ubiquitin-dependent protein catabolic process"/>
    <property type="evidence" value="ECO:0007669"/>
    <property type="project" value="TreeGrafter"/>
</dbReference>
<reference evidence="5" key="1">
    <citation type="submission" date="2011-08" db="EMBL/GenBank/DDBJ databases">
        <title>The draft genome of Latimeria chalumnae.</title>
        <authorList>
            <person name="Di Palma F."/>
            <person name="Alfoldi J."/>
            <person name="Johnson J."/>
            <person name="Berlin A."/>
            <person name="Gnerre S."/>
            <person name="Jaffe D."/>
            <person name="MacCallum I."/>
            <person name="Young S."/>
            <person name="Walker B.J."/>
            <person name="Lander E."/>
            <person name="Lindblad-Toh K."/>
        </authorList>
    </citation>
    <scope>NUCLEOTIDE SEQUENCE [LARGE SCALE GENOMIC DNA]</scope>
    <source>
        <strain evidence="5">Wild caught</strain>
    </source>
</reference>
<dbReference type="GeneTree" id="ENSGT00940000160929"/>
<dbReference type="Proteomes" id="UP000008672">
    <property type="component" value="Unassembled WGS sequence"/>
</dbReference>
<dbReference type="Bgee" id="ENSLACG00000005805">
    <property type="expression patterns" value="Expressed in muscle tissue and 2 other cell types or tissues"/>
</dbReference>
<evidence type="ECO:0000313" key="5">
    <source>
        <dbReference type="Proteomes" id="UP000008672"/>
    </source>
</evidence>
<dbReference type="AlphaFoldDB" id="H3AA78"/>
<gene>
    <name evidence="4" type="primary">LOC102345690</name>
</gene>
<name>H3AA78_LATCH</name>
<dbReference type="InterPro" id="IPR008979">
    <property type="entry name" value="Galactose-bd-like_sf"/>
</dbReference>
<dbReference type="STRING" id="7897.ENSLACP00000006549"/>
<dbReference type="GO" id="GO:0019005">
    <property type="term" value="C:SCF ubiquitin ligase complex"/>
    <property type="evidence" value="ECO:0007669"/>
    <property type="project" value="TreeGrafter"/>
</dbReference>
<dbReference type="HOGENOM" id="CLU_068548_0_0_1"/>
<dbReference type="eggNOG" id="ENOG502QS9C">
    <property type="taxonomic scope" value="Eukaryota"/>
</dbReference>
<dbReference type="SMART" id="SM01198">
    <property type="entry name" value="FBA"/>
    <property type="match status" value="1"/>
</dbReference>
<evidence type="ECO:0000259" key="3">
    <source>
        <dbReference type="PROSITE" id="PS51114"/>
    </source>
</evidence>
<dbReference type="GO" id="GO:0061630">
    <property type="term" value="F:ubiquitin protein ligase activity"/>
    <property type="evidence" value="ECO:0007669"/>
    <property type="project" value="TreeGrafter"/>
</dbReference>
<dbReference type="SUPFAM" id="SSF81383">
    <property type="entry name" value="F-box domain"/>
    <property type="match status" value="1"/>
</dbReference>
<dbReference type="CDD" id="cd22167">
    <property type="entry name" value="F-box_FBXO2"/>
    <property type="match status" value="1"/>
</dbReference>
<protein>
    <submittedName>
        <fullName evidence="4">F-box protein 2</fullName>
    </submittedName>
</protein>
<dbReference type="Gene3D" id="1.20.1280.50">
    <property type="match status" value="1"/>
</dbReference>
<proteinExistence type="predicted"/>
<dbReference type="FunFam" id="2.60.120.260:FF:000012">
    <property type="entry name" value="F-box only protein 2"/>
    <property type="match status" value="1"/>
</dbReference>
<dbReference type="GO" id="GO:0005737">
    <property type="term" value="C:cytoplasm"/>
    <property type="evidence" value="ECO:0007669"/>
    <property type="project" value="TreeGrafter"/>
</dbReference>
<feature type="domain" description="FBA" evidence="3">
    <location>
        <begin position="66"/>
        <end position="247"/>
    </location>
</feature>